<feature type="non-terminal residue" evidence="4">
    <location>
        <position position="164"/>
    </location>
</feature>
<evidence type="ECO:0000256" key="1">
    <source>
        <dbReference type="PROSITE-ProRule" id="PRU00117"/>
    </source>
</evidence>
<comment type="caution">
    <text evidence="4">The sequence shown here is derived from an EMBL/GenBank/DDBJ whole genome shotgun (WGS) entry which is preliminary data.</text>
</comment>
<dbReference type="InterPro" id="IPR036612">
    <property type="entry name" value="KH_dom_type_1_sf"/>
</dbReference>
<accession>A0AAN8F0S9</accession>
<sequence length="164" mass="18441">MTSYPLYAETYKIGNRVYRRNEYKKASSNRAEDVGDTPDVYADEFDDDGPSCAEVVPSKRERLLSGDDEKPADPGLKLCDSDPRVSFDGAKYTAEIYVPSAFYGKIIGTRGTTRRELEESTECRLAIPRKGQKGNVEIKSFVGLENVQRCLDRIELLVTEARKT</sequence>
<feature type="compositionally biased region" description="Basic and acidic residues" evidence="2">
    <location>
        <begin position="57"/>
        <end position="72"/>
    </location>
</feature>
<feature type="region of interest" description="Disordered" evidence="2">
    <location>
        <begin position="24"/>
        <end position="77"/>
    </location>
</feature>
<proteinExistence type="predicted"/>
<keyword evidence="1" id="KW-0694">RNA-binding</keyword>
<dbReference type="GO" id="GO:0003723">
    <property type="term" value="F:RNA binding"/>
    <property type="evidence" value="ECO:0007669"/>
    <property type="project" value="UniProtKB-UniRule"/>
</dbReference>
<evidence type="ECO:0000313" key="4">
    <source>
        <dbReference type="EMBL" id="KAK5966624.1"/>
    </source>
</evidence>
<evidence type="ECO:0000313" key="5">
    <source>
        <dbReference type="Proteomes" id="UP001331761"/>
    </source>
</evidence>
<feature type="compositionally biased region" description="Basic and acidic residues" evidence="2">
    <location>
        <begin position="24"/>
        <end position="33"/>
    </location>
</feature>
<dbReference type="Pfam" id="PF00013">
    <property type="entry name" value="KH_1"/>
    <property type="match status" value="1"/>
</dbReference>
<dbReference type="Gene3D" id="3.30.1370.10">
    <property type="entry name" value="K Homology domain, type 1"/>
    <property type="match status" value="1"/>
</dbReference>
<keyword evidence="5" id="KW-1185">Reference proteome</keyword>
<evidence type="ECO:0000256" key="2">
    <source>
        <dbReference type="SAM" id="MobiDB-lite"/>
    </source>
</evidence>
<gene>
    <name evidence="4" type="ORF">GCK32_014166</name>
</gene>
<dbReference type="Proteomes" id="UP001331761">
    <property type="component" value="Unassembled WGS sequence"/>
</dbReference>
<dbReference type="SMART" id="SM00322">
    <property type="entry name" value="KH"/>
    <property type="match status" value="1"/>
</dbReference>
<evidence type="ECO:0000259" key="3">
    <source>
        <dbReference type="SMART" id="SM00322"/>
    </source>
</evidence>
<dbReference type="PROSITE" id="PS50084">
    <property type="entry name" value="KH_TYPE_1"/>
    <property type="match status" value="1"/>
</dbReference>
<dbReference type="AlphaFoldDB" id="A0AAN8F0S9"/>
<dbReference type="InterPro" id="IPR004088">
    <property type="entry name" value="KH_dom_type_1"/>
</dbReference>
<dbReference type="InterPro" id="IPR004087">
    <property type="entry name" value="KH_dom"/>
</dbReference>
<name>A0AAN8F0S9_TRICO</name>
<dbReference type="EMBL" id="WIXE01023307">
    <property type="protein sequence ID" value="KAK5966624.1"/>
    <property type="molecule type" value="Genomic_DNA"/>
</dbReference>
<protein>
    <submittedName>
        <fullName evidence="4">Activating signal cointegrator 1 complex subunit 1</fullName>
    </submittedName>
</protein>
<feature type="domain" description="K Homology" evidence="3">
    <location>
        <begin position="90"/>
        <end position="159"/>
    </location>
</feature>
<dbReference type="SUPFAM" id="SSF54791">
    <property type="entry name" value="Eukaryotic type KH-domain (KH-domain type I)"/>
    <property type="match status" value="1"/>
</dbReference>
<reference evidence="4 5" key="1">
    <citation type="submission" date="2019-10" db="EMBL/GenBank/DDBJ databases">
        <title>Assembly and Annotation for the nematode Trichostrongylus colubriformis.</title>
        <authorList>
            <person name="Martin J."/>
        </authorList>
    </citation>
    <scope>NUCLEOTIDE SEQUENCE [LARGE SCALE GENOMIC DNA]</scope>
    <source>
        <strain evidence="4">G859</strain>
        <tissue evidence="4">Whole worm</tissue>
    </source>
</reference>
<organism evidence="4 5">
    <name type="scientific">Trichostrongylus colubriformis</name>
    <name type="common">Black scour worm</name>
    <dbReference type="NCBI Taxonomy" id="6319"/>
    <lineage>
        <taxon>Eukaryota</taxon>
        <taxon>Metazoa</taxon>
        <taxon>Ecdysozoa</taxon>
        <taxon>Nematoda</taxon>
        <taxon>Chromadorea</taxon>
        <taxon>Rhabditida</taxon>
        <taxon>Rhabditina</taxon>
        <taxon>Rhabditomorpha</taxon>
        <taxon>Strongyloidea</taxon>
        <taxon>Trichostrongylidae</taxon>
        <taxon>Trichostrongylus</taxon>
    </lineage>
</organism>